<reference evidence="1" key="1">
    <citation type="submission" date="2020-05" db="EMBL/GenBank/DDBJ databases">
        <authorList>
            <person name="Chiriac C."/>
            <person name="Salcher M."/>
            <person name="Ghai R."/>
            <person name="Kavagutti S V."/>
        </authorList>
    </citation>
    <scope>NUCLEOTIDE SEQUENCE</scope>
</reference>
<dbReference type="InterPro" id="IPR029063">
    <property type="entry name" value="SAM-dependent_MTases_sf"/>
</dbReference>
<evidence type="ECO:0000313" key="1">
    <source>
        <dbReference type="EMBL" id="CAB4930039.1"/>
    </source>
</evidence>
<gene>
    <name evidence="1" type="ORF">UFOPK3674_01087</name>
</gene>
<proteinExistence type="predicted"/>
<dbReference type="Gene3D" id="3.40.50.150">
    <property type="entry name" value="Vaccinia Virus protein VP39"/>
    <property type="match status" value="1"/>
</dbReference>
<dbReference type="AlphaFoldDB" id="A0A6J7IGA3"/>
<dbReference type="Pfam" id="PF13578">
    <property type="entry name" value="Methyltransf_24"/>
    <property type="match status" value="1"/>
</dbReference>
<dbReference type="EMBL" id="CAFBMX010000005">
    <property type="protein sequence ID" value="CAB4930039.1"/>
    <property type="molecule type" value="Genomic_DNA"/>
</dbReference>
<protein>
    <submittedName>
        <fullName evidence="1">Unannotated protein</fullName>
    </submittedName>
</protein>
<name>A0A6J7IGA3_9ZZZZ</name>
<dbReference type="SUPFAM" id="SSF53335">
    <property type="entry name" value="S-adenosyl-L-methionine-dependent methyltransferases"/>
    <property type="match status" value="1"/>
</dbReference>
<organism evidence="1">
    <name type="scientific">freshwater metagenome</name>
    <dbReference type="NCBI Taxonomy" id="449393"/>
    <lineage>
        <taxon>unclassified sequences</taxon>
        <taxon>metagenomes</taxon>
        <taxon>ecological metagenomes</taxon>
    </lineage>
</organism>
<sequence length="305" mass="33147">MTTAPTTVPDPYRRDPAHWGVSLAHMAPLMFPALEAVGARRIVEVGAYAGDLTEVLANWAEGAGAHVEAIDPSPQPGLSELAAAREVVELTEHTSLDAMPVMERPDAIVIDGDHNYFTVRREVEILVERFPGGTLPLVFFHDVCWPHARRDDYFDVTQIPQEYRHPVAGFQGGVLPEEPGLVPGGGLFYERSATFEGGARNGVLTAIEDVVAETPGLRLVVIPGFFGLGALWHTDAPWSAAVEGVLGPWDRHPVLEALEANRVHHLTRRFVPQATGGGRARRLVNAAPPVLRRAIAKTRARVARS</sequence>
<accession>A0A6J7IGA3</accession>